<dbReference type="Proteomes" id="UP000247792">
    <property type="component" value="Unassembled WGS sequence"/>
</dbReference>
<dbReference type="RefSeq" id="WP_110254230.1">
    <property type="nucleotide sequence ID" value="NZ_QJKB01000001.1"/>
</dbReference>
<proteinExistence type="inferred from homology"/>
<dbReference type="GO" id="GO:0050660">
    <property type="term" value="F:flavin adenine dinucleotide binding"/>
    <property type="evidence" value="ECO:0007669"/>
    <property type="project" value="InterPro"/>
</dbReference>
<dbReference type="Pfam" id="PF12806">
    <property type="entry name" value="Acyl-CoA_dh_C"/>
    <property type="match status" value="1"/>
</dbReference>
<dbReference type="InterPro" id="IPR036250">
    <property type="entry name" value="AcylCo_DH-like_C"/>
</dbReference>
<dbReference type="SUPFAM" id="SSF47203">
    <property type="entry name" value="Acyl-CoA dehydrogenase C-terminal domain-like"/>
    <property type="match status" value="1"/>
</dbReference>
<organism evidence="8 9">
    <name type="scientific">Undibacterium pigrum</name>
    <dbReference type="NCBI Taxonomy" id="401470"/>
    <lineage>
        <taxon>Bacteria</taxon>
        <taxon>Pseudomonadati</taxon>
        <taxon>Pseudomonadota</taxon>
        <taxon>Betaproteobacteria</taxon>
        <taxon>Burkholderiales</taxon>
        <taxon>Oxalobacteraceae</taxon>
        <taxon>Undibacterium</taxon>
    </lineage>
</organism>
<evidence type="ECO:0000256" key="2">
    <source>
        <dbReference type="ARBA" id="ARBA00009347"/>
    </source>
</evidence>
<dbReference type="GO" id="GO:0016627">
    <property type="term" value="F:oxidoreductase activity, acting on the CH-CH group of donors"/>
    <property type="evidence" value="ECO:0007669"/>
    <property type="project" value="InterPro"/>
</dbReference>
<dbReference type="SUPFAM" id="SSF56645">
    <property type="entry name" value="Acyl-CoA dehydrogenase NM domain-like"/>
    <property type="match status" value="1"/>
</dbReference>
<feature type="domain" description="Acetyl-CoA dehydrogenase-like C-terminal" evidence="7">
    <location>
        <begin position="483"/>
        <end position="601"/>
    </location>
</feature>
<evidence type="ECO:0000259" key="7">
    <source>
        <dbReference type="Pfam" id="PF12806"/>
    </source>
</evidence>
<dbReference type="InterPro" id="IPR009100">
    <property type="entry name" value="AcylCoA_DH/oxidase_NM_dom_sf"/>
</dbReference>
<reference evidence="8 9" key="1">
    <citation type="submission" date="2018-05" db="EMBL/GenBank/DDBJ databases">
        <title>Genomic Encyclopedia of Type Strains, Phase IV (KMG-IV): sequencing the most valuable type-strain genomes for metagenomic binning, comparative biology and taxonomic classification.</title>
        <authorList>
            <person name="Goeker M."/>
        </authorList>
    </citation>
    <scope>NUCLEOTIDE SEQUENCE [LARGE SCALE GENOMIC DNA]</scope>
    <source>
        <strain evidence="8 9">DSM 19792</strain>
    </source>
</reference>
<keyword evidence="3" id="KW-0285">Flavoprotein</keyword>
<feature type="domain" description="Acyl-CoA dehydrogenase/oxidase C-terminal" evidence="5">
    <location>
        <begin position="296"/>
        <end position="461"/>
    </location>
</feature>
<dbReference type="PANTHER" id="PTHR42803">
    <property type="entry name" value="ACYL-COA DEHYDROGENASE"/>
    <property type="match status" value="1"/>
</dbReference>
<evidence type="ECO:0000256" key="4">
    <source>
        <dbReference type="ARBA" id="ARBA00022827"/>
    </source>
</evidence>
<evidence type="ECO:0000313" key="9">
    <source>
        <dbReference type="Proteomes" id="UP000247792"/>
    </source>
</evidence>
<dbReference type="InterPro" id="IPR052166">
    <property type="entry name" value="Diverse_Acyl-CoA_DH"/>
</dbReference>
<keyword evidence="9" id="KW-1185">Reference proteome</keyword>
<evidence type="ECO:0000256" key="1">
    <source>
        <dbReference type="ARBA" id="ARBA00001974"/>
    </source>
</evidence>
<dbReference type="OrthoDB" id="9770681at2"/>
<dbReference type="InterPro" id="IPR046373">
    <property type="entry name" value="Acyl-CoA_Oxase/DH_mid-dom_sf"/>
</dbReference>
<dbReference type="AlphaFoldDB" id="A0A318JIV9"/>
<dbReference type="EMBL" id="QJKB01000001">
    <property type="protein sequence ID" value="PXX47273.1"/>
    <property type="molecule type" value="Genomic_DNA"/>
</dbReference>
<dbReference type="PANTHER" id="PTHR42803:SF3">
    <property type="entry name" value="ACYL-COA DEHYDROGENASE-RELATED"/>
    <property type="match status" value="1"/>
</dbReference>
<evidence type="ECO:0000259" key="6">
    <source>
        <dbReference type="Pfam" id="PF02770"/>
    </source>
</evidence>
<feature type="domain" description="Acyl-CoA oxidase/dehydrogenase middle" evidence="6">
    <location>
        <begin position="162"/>
        <end position="273"/>
    </location>
</feature>
<comment type="cofactor">
    <cofactor evidence="1">
        <name>FAD</name>
        <dbReference type="ChEBI" id="CHEBI:57692"/>
    </cofactor>
</comment>
<gene>
    <name evidence="8" type="ORF">DFR42_101850</name>
</gene>
<evidence type="ECO:0000313" key="8">
    <source>
        <dbReference type="EMBL" id="PXX47273.1"/>
    </source>
</evidence>
<dbReference type="InterPro" id="IPR037069">
    <property type="entry name" value="AcylCoA_DH/ox_N_sf"/>
</dbReference>
<sequence>MQSKILSRRDLEFMLYEWLNVESLNQRPRFVDHSRETFNAALDTCEQIATDLFATHNKKNDQQEPHFDGEEVHMIPEVKTALKAFCEAGLMAAGQDFDVGGMQLPCVVEKAGFAYFKGANVGTASYPFLTIGNANTLLKCGTPEQIETFVKPMLEGRFFGTMCLSEPQAGSSLSDIVTRAEPQEDGTYRLTGNKMWISAGEHELAENIVHLVLAKVPDANGKLIPGVKGISLFIVPKKLVNEDGSLGERNDVVLAGLNHKMGYRGTTNCLLNFGEGKFKPQGKAGAIGYLVGTLHRGMANMFHMMNEARIGVGLGAVMLGYTGYLHSLDYARNRPQGRAPLNKDPAAPQVPIIEHTDVKRMLLAQKAYVEGGLALNLFCARLVDEERTAPSPEARTHAAQMLEILTPIAKSWPSQWCLEANNLAIQVHGGYGYTREYNVEQFYRDNRLNPIHEGTHGIQGLDLLGRKVVMQEGAALEALGEIMHKTLARAAAHPELLAYTKSLARVLQRLASVTQQLHGVGDTNKTLANASTYLEVFGHAVVAWMWLEQATLCLNKENHHDADFYAGKLQACKYFFHWELPRVHPQLDLLSNIDMTTFDMQDAWF</sequence>
<comment type="similarity">
    <text evidence="2">Belongs to the acyl-CoA dehydrogenase family.</text>
</comment>
<keyword evidence="4" id="KW-0274">FAD</keyword>
<dbReference type="InterPro" id="IPR009075">
    <property type="entry name" value="AcylCo_DH/oxidase_C"/>
</dbReference>
<dbReference type="InterPro" id="IPR025878">
    <property type="entry name" value="Acyl-CoA_dh-like_C_dom"/>
</dbReference>
<accession>A0A318JIV9</accession>
<dbReference type="Gene3D" id="1.10.540.10">
    <property type="entry name" value="Acyl-CoA dehydrogenase/oxidase, N-terminal domain"/>
    <property type="match status" value="1"/>
</dbReference>
<dbReference type="Gene3D" id="1.20.140.10">
    <property type="entry name" value="Butyryl-CoA Dehydrogenase, subunit A, domain 3"/>
    <property type="match status" value="1"/>
</dbReference>
<protein>
    <submittedName>
        <fullName evidence="8">Acyl-CoA dehydrogenase</fullName>
    </submittedName>
</protein>
<dbReference type="InterPro" id="IPR006091">
    <property type="entry name" value="Acyl-CoA_Oxase/DH_mid-dom"/>
</dbReference>
<dbReference type="Gene3D" id="2.40.110.10">
    <property type="entry name" value="Butyryl-CoA Dehydrogenase, subunit A, domain 2"/>
    <property type="match status" value="1"/>
</dbReference>
<evidence type="ECO:0000259" key="5">
    <source>
        <dbReference type="Pfam" id="PF00441"/>
    </source>
</evidence>
<evidence type="ECO:0000256" key="3">
    <source>
        <dbReference type="ARBA" id="ARBA00022630"/>
    </source>
</evidence>
<comment type="caution">
    <text evidence="8">The sequence shown here is derived from an EMBL/GenBank/DDBJ whole genome shotgun (WGS) entry which is preliminary data.</text>
</comment>
<dbReference type="Pfam" id="PF02770">
    <property type="entry name" value="Acyl-CoA_dh_M"/>
    <property type="match status" value="1"/>
</dbReference>
<name>A0A318JIV9_9BURK</name>
<dbReference type="Pfam" id="PF00441">
    <property type="entry name" value="Acyl-CoA_dh_1"/>
    <property type="match status" value="1"/>
</dbReference>